<organism evidence="1 2">
    <name type="scientific">Marmota monax</name>
    <name type="common">Woodchuck</name>
    <dbReference type="NCBI Taxonomy" id="9995"/>
    <lineage>
        <taxon>Eukaryota</taxon>
        <taxon>Metazoa</taxon>
        <taxon>Chordata</taxon>
        <taxon>Craniata</taxon>
        <taxon>Vertebrata</taxon>
        <taxon>Euteleostomi</taxon>
        <taxon>Mammalia</taxon>
        <taxon>Eutheria</taxon>
        <taxon>Euarchontoglires</taxon>
        <taxon>Glires</taxon>
        <taxon>Rodentia</taxon>
        <taxon>Sciuromorpha</taxon>
        <taxon>Sciuridae</taxon>
        <taxon>Xerinae</taxon>
        <taxon>Marmotini</taxon>
        <taxon>Marmota</taxon>
    </lineage>
</organism>
<dbReference type="EMBL" id="CABDUW010000134">
    <property type="protein sequence ID" value="VTJ59974.1"/>
    <property type="molecule type" value="Genomic_DNA"/>
</dbReference>
<dbReference type="AlphaFoldDB" id="A0A5E4ARN8"/>
<feature type="non-terminal residue" evidence="1">
    <location>
        <position position="1"/>
    </location>
</feature>
<evidence type="ECO:0000313" key="1">
    <source>
        <dbReference type="EMBL" id="VTJ59974.1"/>
    </source>
</evidence>
<reference evidence="1" key="1">
    <citation type="submission" date="2019-04" db="EMBL/GenBank/DDBJ databases">
        <authorList>
            <person name="Alioto T."/>
            <person name="Alioto T."/>
        </authorList>
    </citation>
    <scope>NUCLEOTIDE SEQUENCE [LARGE SCALE GENOMIC DNA]</scope>
</reference>
<proteinExistence type="predicted"/>
<accession>A0A5E4ARN8</accession>
<sequence length="52" mass="5751">LLSCPLSPGPLLWVPVVLTAIPHCDTSRPSLVVLQWPVSYRLLPMVAEGLWE</sequence>
<feature type="non-terminal residue" evidence="1">
    <location>
        <position position="52"/>
    </location>
</feature>
<comment type="caution">
    <text evidence="1">The sequence shown here is derived from an EMBL/GenBank/DDBJ whole genome shotgun (WGS) entry which is preliminary data.</text>
</comment>
<dbReference type="Proteomes" id="UP000335636">
    <property type="component" value="Unassembled WGS sequence"/>
</dbReference>
<evidence type="ECO:0000313" key="2">
    <source>
        <dbReference type="Proteomes" id="UP000335636"/>
    </source>
</evidence>
<keyword evidence="2" id="KW-1185">Reference proteome</keyword>
<gene>
    <name evidence="1" type="ORF">MONAX_5E045243</name>
</gene>
<protein>
    <submittedName>
        <fullName evidence="1">Uncharacterized protein</fullName>
    </submittedName>
</protein>
<name>A0A5E4ARN8_MARMO</name>